<dbReference type="Gene3D" id="3.40.50.720">
    <property type="entry name" value="NAD(P)-binding Rossmann-like Domain"/>
    <property type="match status" value="1"/>
</dbReference>
<evidence type="ECO:0000313" key="2">
    <source>
        <dbReference type="EMBL" id="GAJ17332.1"/>
    </source>
</evidence>
<dbReference type="SUPFAM" id="SSF51735">
    <property type="entry name" value="NAD(P)-binding Rossmann-fold domains"/>
    <property type="match status" value="1"/>
</dbReference>
<feature type="non-terminal residue" evidence="2">
    <location>
        <position position="84"/>
    </location>
</feature>
<evidence type="ECO:0000259" key="1">
    <source>
        <dbReference type="Pfam" id="PF01370"/>
    </source>
</evidence>
<sequence length="84" mass="8999">MITQVGITGGGGRIGSILAASLADKYKLTLFYRKTKPDPSLGLKLVQADLSDEKQVKGIFDGLDAIIHLAADPSTRATWEEVLN</sequence>
<comment type="caution">
    <text evidence="2">The sequence shown here is derived from an EMBL/GenBank/DDBJ whole genome shotgun (WGS) entry which is preliminary data.</text>
</comment>
<protein>
    <recommendedName>
        <fullName evidence="1">NAD-dependent epimerase/dehydratase domain-containing protein</fullName>
    </recommendedName>
</protein>
<feature type="domain" description="NAD-dependent epimerase/dehydratase" evidence="1">
    <location>
        <begin position="7"/>
        <end position="80"/>
    </location>
</feature>
<reference evidence="2" key="1">
    <citation type="journal article" date="2014" name="Front. Microbiol.">
        <title>High frequency of phylogenetically diverse reductive dehalogenase-homologous genes in deep subseafloor sedimentary metagenomes.</title>
        <authorList>
            <person name="Kawai M."/>
            <person name="Futagami T."/>
            <person name="Toyoda A."/>
            <person name="Takaki Y."/>
            <person name="Nishi S."/>
            <person name="Hori S."/>
            <person name="Arai W."/>
            <person name="Tsubouchi T."/>
            <person name="Morono Y."/>
            <person name="Uchiyama I."/>
            <person name="Ito T."/>
            <person name="Fujiyama A."/>
            <person name="Inagaki F."/>
            <person name="Takami H."/>
        </authorList>
    </citation>
    <scope>NUCLEOTIDE SEQUENCE</scope>
    <source>
        <strain evidence="2">Expedition CK06-06</strain>
    </source>
</reference>
<dbReference type="AlphaFoldDB" id="X1VGJ1"/>
<gene>
    <name evidence="2" type="ORF">S12H4_56453</name>
</gene>
<organism evidence="2">
    <name type="scientific">marine sediment metagenome</name>
    <dbReference type="NCBI Taxonomy" id="412755"/>
    <lineage>
        <taxon>unclassified sequences</taxon>
        <taxon>metagenomes</taxon>
        <taxon>ecological metagenomes</taxon>
    </lineage>
</organism>
<dbReference type="InterPro" id="IPR001509">
    <property type="entry name" value="Epimerase_deHydtase"/>
</dbReference>
<dbReference type="Pfam" id="PF01370">
    <property type="entry name" value="Epimerase"/>
    <property type="match status" value="1"/>
</dbReference>
<proteinExistence type="predicted"/>
<dbReference type="EMBL" id="BARW01036357">
    <property type="protein sequence ID" value="GAJ17332.1"/>
    <property type="molecule type" value="Genomic_DNA"/>
</dbReference>
<accession>X1VGJ1</accession>
<name>X1VGJ1_9ZZZZ</name>
<dbReference type="InterPro" id="IPR036291">
    <property type="entry name" value="NAD(P)-bd_dom_sf"/>
</dbReference>